<comment type="caution">
    <text evidence="2">The sequence shown here is derived from an EMBL/GenBank/DDBJ whole genome shotgun (WGS) entry which is preliminary data.</text>
</comment>
<organism evidence="2 3">
    <name type="scientific">Psilocybe cf. subviscida</name>
    <dbReference type="NCBI Taxonomy" id="2480587"/>
    <lineage>
        <taxon>Eukaryota</taxon>
        <taxon>Fungi</taxon>
        <taxon>Dikarya</taxon>
        <taxon>Basidiomycota</taxon>
        <taxon>Agaricomycotina</taxon>
        <taxon>Agaricomycetes</taxon>
        <taxon>Agaricomycetidae</taxon>
        <taxon>Agaricales</taxon>
        <taxon>Agaricineae</taxon>
        <taxon>Strophariaceae</taxon>
        <taxon>Psilocybe</taxon>
    </lineage>
</organism>
<gene>
    <name evidence="2" type="ORF">D9619_011008</name>
</gene>
<dbReference type="AlphaFoldDB" id="A0A8H5B8P1"/>
<evidence type="ECO:0000256" key="1">
    <source>
        <dbReference type="SAM" id="MobiDB-lite"/>
    </source>
</evidence>
<feature type="compositionally biased region" description="Low complexity" evidence="1">
    <location>
        <begin position="242"/>
        <end position="280"/>
    </location>
</feature>
<proteinExistence type="predicted"/>
<dbReference type="OrthoDB" id="3053135at2759"/>
<reference evidence="2 3" key="1">
    <citation type="journal article" date="2020" name="ISME J.">
        <title>Uncovering the hidden diversity of litter-decomposition mechanisms in mushroom-forming fungi.</title>
        <authorList>
            <person name="Floudas D."/>
            <person name="Bentzer J."/>
            <person name="Ahren D."/>
            <person name="Johansson T."/>
            <person name="Persson P."/>
            <person name="Tunlid A."/>
        </authorList>
    </citation>
    <scope>NUCLEOTIDE SEQUENCE [LARGE SCALE GENOMIC DNA]</scope>
    <source>
        <strain evidence="2 3">CBS 101986</strain>
    </source>
</reference>
<feature type="region of interest" description="Disordered" evidence="1">
    <location>
        <begin position="242"/>
        <end position="282"/>
    </location>
</feature>
<protein>
    <submittedName>
        <fullName evidence="2">Uncharacterized protein</fullName>
    </submittedName>
</protein>
<dbReference type="EMBL" id="JAACJJ010000030">
    <property type="protein sequence ID" value="KAF5318696.1"/>
    <property type="molecule type" value="Genomic_DNA"/>
</dbReference>
<keyword evidence="3" id="KW-1185">Reference proteome</keyword>
<name>A0A8H5B8P1_9AGAR</name>
<accession>A0A8H5B8P1</accession>
<feature type="region of interest" description="Disordered" evidence="1">
    <location>
        <begin position="307"/>
        <end position="330"/>
    </location>
</feature>
<feature type="compositionally biased region" description="Low complexity" evidence="1">
    <location>
        <begin position="320"/>
        <end position="330"/>
    </location>
</feature>
<evidence type="ECO:0000313" key="2">
    <source>
        <dbReference type="EMBL" id="KAF5318696.1"/>
    </source>
</evidence>
<sequence length="351" mass="38897">MKYIICHPREIDSTARRLTNQLLRDGSSLSIVLELILSTAASNLQYTRSLALVAKRITEHLKSRGSGIAGLFQEEIGDLSLAVFIRHFMDAFERGTDKTRLDDNIVPDVMPLAISAFIGDLTSMGLISFTAFDACMGFLMKRIRTRLHIRCLQHLLGHAGARHLPQITVPYVRDCARMVRKRADKHLQCYSLEEDELRELMKDIVTRHIGSYYREEWDRRLDLDLALQASVVHFLPGRCDTRSISPDGSESGSVSTSSLLASPRSKSSSLTLSPASSVDSANSIDEAKKGKAAVASHAARGSVDDAHRGLHTHQNGNRQAAGNDDNADPAPLVIYAPQPIRPAQSYQWLWL</sequence>
<evidence type="ECO:0000313" key="3">
    <source>
        <dbReference type="Proteomes" id="UP000567179"/>
    </source>
</evidence>
<dbReference type="Proteomes" id="UP000567179">
    <property type="component" value="Unassembled WGS sequence"/>
</dbReference>